<keyword evidence="3" id="KW-1185">Reference proteome</keyword>
<proteinExistence type="predicted"/>
<protein>
    <submittedName>
        <fullName evidence="2">NAD(P)H-dependent oxidoreductase</fullName>
    </submittedName>
</protein>
<dbReference type="EMBL" id="CP049863">
    <property type="protein sequence ID" value="QIK63316.1"/>
    <property type="molecule type" value="Genomic_DNA"/>
</dbReference>
<evidence type="ECO:0000313" key="3">
    <source>
        <dbReference type="Proteomes" id="UP000502677"/>
    </source>
</evidence>
<dbReference type="Pfam" id="PF03358">
    <property type="entry name" value="FMN_red"/>
    <property type="match status" value="1"/>
</dbReference>
<dbReference type="InterPro" id="IPR005025">
    <property type="entry name" value="FMN_Rdtase-like_dom"/>
</dbReference>
<feature type="domain" description="NADPH-dependent FMN reductase-like" evidence="1">
    <location>
        <begin position="16"/>
        <end position="147"/>
    </location>
</feature>
<dbReference type="Proteomes" id="UP000502677">
    <property type="component" value="Chromosome"/>
</dbReference>
<dbReference type="KEGG" id="lvi:G7068_08980"/>
<dbReference type="RefSeq" id="WP_166291283.1">
    <property type="nucleotide sequence ID" value="NZ_CP049863.1"/>
</dbReference>
<dbReference type="InterPro" id="IPR029039">
    <property type="entry name" value="Flavoprotein-like_sf"/>
</dbReference>
<dbReference type="AlphaFoldDB" id="A0A6G7XFS1"/>
<dbReference type="SUPFAM" id="SSF52218">
    <property type="entry name" value="Flavoproteins"/>
    <property type="match status" value="1"/>
</dbReference>
<sequence>MPDNPTRVLILNTTLKASPERSSTEALATELGREFPAQQCEVTTVRVVDLNLPPGISVDLGEGDDWPGLRQQILDSDIVVFATPTWLGHMTSVMRRVLERLNADIATLDADGRPIFAGLVAAALVVGNEDGAHKIVADLLQGANDLAFSVPANGCTYWNGRAMEKIDFQDLETTPKAVRDANKALASNALHLSRLLREHPYPVS</sequence>
<reference evidence="2 3" key="1">
    <citation type="submission" date="2020-03" db="EMBL/GenBank/DDBJ databases">
        <title>Leucobacter sp. nov., isolated from beetles.</title>
        <authorList>
            <person name="Hyun D.-W."/>
            <person name="Bae J.-W."/>
        </authorList>
    </citation>
    <scope>NUCLEOTIDE SEQUENCE [LARGE SCALE GENOMIC DNA]</scope>
    <source>
        <strain evidence="2 3">HDW9C</strain>
    </source>
</reference>
<name>A0A6G7XFS1_9MICO</name>
<evidence type="ECO:0000313" key="2">
    <source>
        <dbReference type="EMBL" id="QIK63316.1"/>
    </source>
</evidence>
<evidence type="ECO:0000259" key="1">
    <source>
        <dbReference type="Pfam" id="PF03358"/>
    </source>
</evidence>
<organism evidence="2 3">
    <name type="scientific">Leucobacter viscericola</name>
    <dbReference type="NCBI Taxonomy" id="2714935"/>
    <lineage>
        <taxon>Bacteria</taxon>
        <taxon>Bacillati</taxon>
        <taxon>Actinomycetota</taxon>
        <taxon>Actinomycetes</taxon>
        <taxon>Micrococcales</taxon>
        <taxon>Microbacteriaceae</taxon>
        <taxon>Leucobacter</taxon>
    </lineage>
</organism>
<gene>
    <name evidence="2" type="ORF">G7068_08980</name>
</gene>
<dbReference type="GO" id="GO:0016491">
    <property type="term" value="F:oxidoreductase activity"/>
    <property type="evidence" value="ECO:0007669"/>
    <property type="project" value="InterPro"/>
</dbReference>
<dbReference type="Gene3D" id="3.40.50.360">
    <property type="match status" value="1"/>
</dbReference>
<accession>A0A6G7XFS1</accession>